<dbReference type="EMBL" id="CAEZYG010000112">
    <property type="protein sequence ID" value="CAB4714591.1"/>
    <property type="molecule type" value="Genomic_DNA"/>
</dbReference>
<dbReference type="AlphaFoldDB" id="A0A6J6QS58"/>
<accession>A0A6J6QS58</accession>
<sequence>MCSSSHISLAMSACSESRCELTDTYSPIAIEAAPATSAAMPAVIMVPRSASAAATPKMRHAVEMIPSFAPSTIARSNPIRWLKCPSSCRSISTTLHRELTHLTEQGTTWRVTYPNNPSRKAIVREAARFVRCSLRSAQSVSVSKPLIPIHRSGSTSQFFD</sequence>
<protein>
    <submittedName>
        <fullName evidence="1">Unannotated protein</fullName>
    </submittedName>
</protein>
<organism evidence="1">
    <name type="scientific">freshwater metagenome</name>
    <dbReference type="NCBI Taxonomy" id="449393"/>
    <lineage>
        <taxon>unclassified sequences</taxon>
        <taxon>metagenomes</taxon>
        <taxon>ecological metagenomes</taxon>
    </lineage>
</organism>
<evidence type="ECO:0000313" key="1">
    <source>
        <dbReference type="EMBL" id="CAB4714591.1"/>
    </source>
</evidence>
<name>A0A6J6QS58_9ZZZZ</name>
<reference evidence="1" key="1">
    <citation type="submission" date="2020-05" db="EMBL/GenBank/DDBJ databases">
        <authorList>
            <person name="Chiriac C."/>
            <person name="Salcher M."/>
            <person name="Ghai R."/>
            <person name="Kavagutti S V."/>
        </authorList>
    </citation>
    <scope>NUCLEOTIDE SEQUENCE</scope>
</reference>
<gene>
    <name evidence="1" type="ORF">UFOPK2657_00685</name>
</gene>
<proteinExistence type="predicted"/>